<evidence type="ECO:0000313" key="2">
    <source>
        <dbReference type="Proteomes" id="UP000548326"/>
    </source>
</evidence>
<reference evidence="1 2" key="1">
    <citation type="submission" date="2020-08" db="EMBL/GenBank/DDBJ databases">
        <title>Genomic Encyclopedia of Type Strains, Phase IV (KMG-V): Genome sequencing to study the core and pangenomes of soil and plant-associated prokaryotes.</title>
        <authorList>
            <person name="Whitman W."/>
        </authorList>
    </citation>
    <scope>NUCLEOTIDE SEQUENCE [LARGE SCALE GENOMIC DNA]</scope>
    <source>
        <strain evidence="1 2">MP601</strain>
    </source>
</reference>
<gene>
    <name evidence="1" type="ORF">HDF22_004587</name>
</gene>
<comment type="caution">
    <text evidence="1">The sequence shown here is derived from an EMBL/GenBank/DDBJ whole genome shotgun (WGS) entry which is preliminary data.</text>
</comment>
<accession>A0A841JHN2</accession>
<proteinExistence type="predicted"/>
<dbReference type="RefSeq" id="WP_183589241.1">
    <property type="nucleotide sequence ID" value="NZ_JACHCA010000015.1"/>
</dbReference>
<sequence length="66" mass="6778">MKNLKLKALGLGVTEVLTRTQLKNVTGGASGPTCSINQGGCNTSITCAGGEICRCTEDPCWCGCRG</sequence>
<dbReference type="AlphaFoldDB" id="A0A841JHN2"/>
<name>A0A841JHN2_9SPHI</name>
<dbReference type="EMBL" id="JACHCA010000015">
    <property type="protein sequence ID" value="MBB6130447.1"/>
    <property type="molecule type" value="Genomic_DNA"/>
</dbReference>
<organism evidence="1 2">
    <name type="scientific">Mucilaginibacter lappiensis</name>
    <dbReference type="NCBI Taxonomy" id="354630"/>
    <lineage>
        <taxon>Bacteria</taxon>
        <taxon>Pseudomonadati</taxon>
        <taxon>Bacteroidota</taxon>
        <taxon>Sphingobacteriia</taxon>
        <taxon>Sphingobacteriales</taxon>
        <taxon>Sphingobacteriaceae</taxon>
        <taxon>Mucilaginibacter</taxon>
    </lineage>
</organism>
<evidence type="ECO:0008006" key="3">
    <source>
        <dbReference type="Google" id="ProtNLM"/>
    </source>
</evidence>
<protein>
    <recommendedName>
        <fullName evidence="3">Natural product</fullName>
    </recommendedName>
</protein>
<dbReference type="Proteomes" id="UP000548326">
    <property type="component" value="Unassembled WGS sequence"/>
</dbReference>
<evidence type="ECO:0000313" key="1">
    <source>
        <dbReference type="EMBL" id="MBB6130447.1"/>
    </source>
</evidence>